<reference evidence="8 9" key="1">
    <citation type="submission" date="2020-08" db="EMBL/GenBank/DDBJ databases">
        <title>Genomic Encyclopedia of Type Strains, Phase IV (KMG-V): Genome sequencing to study the core and pangenomes of soil and plant-associated prokaryotes.</title>
        <authorList>
            <person name="Whitman W."/>
        </authorList>
    </citation>
    <scope>NUCLEOTIDE SEQUENCE [LARGE SCALE GENOMIC DNA]</scope>
    <source>
        <strain evidence="8 9">C11</strain>
    </source>
</reference>
<dbReference type="GO" id="GO:0005524">
    <property type="term" value="F:ATP binding"/>
    <property type="evidence" value="ECO:0007669"/>
    <property type="project" value="UniProtKB-KW"/>
</dbReference>
<comment type="caution">
    <text evidence="8">The sequence shown here is derived from an EMBL/GenBank/DDBJ whole genome shotgun (WGS) entry which is preliminary data.</text>
</comment>
<keyword evidence="4 6" id="KW-0067">ATP-binding</keyword>
<evidence type="ECO:0000256" key="1">
    <source>
        <dbReference type="ARBA" id="ARBA00008010"/>
    </source>
</evidence>
<organism evidence="8 9">
    <name type="scientific">Methanococcus maripaludis</name>
    <name type="common">Methanococcus deltae</name>
    <dbReference type="NCBI Taxonomy" id="39152"/>
    <lineage>
        <taxon>Archaea</taxon>
        <taxon>Methanobacteriati</taxon>
        <taxon>Methanobacteriota</taxon>
        <taxon>Methanomada group</taxon>
        <taxon>Methanococci</taxon>
        <taxon>Methanococcales</taxon>
        <taxon>Methanococcaceae</taxon>
        <taxon>Methanococcus</taxon>
    </lineage>
</organism>
<dbReference type="InterPro" id="IPR012340">
    <property type="entry name" value="NA-bd_OB-fold"/>
</dbReference>
<comment type="similarity">
    <text evidence="1 6">Belongs to the MCM family.</text>
</comment>
<keyword evidence="5 6" id="KW-0238">DNA-binding</keyword>
<dbReference type="InterPro" id="IPR033762">
    <property type="entry name" value="MCM_OB"/>
</dbReference>
<dbReference type="Pfam" id="PF00493">
    <property type="entry name" value="MCM"/>
    <property type="match status" value="1"/>
</dbReference>
<gene>
    <name evidence="8" type="ORF">HNP92_001988</name>
</gene>
<dbReference type="GO" id="GO:0016787">
    <property type="term" value="F:hydrolase activity"/>
    <property type="evidence" value="ECO:0007669"/>
    <property type="project" value="UniProtKB-KW"/>
</dbReference>
<dbReference type="EC" id="3.6.4.-" evidence="8"/>
<evidence type="ECO:0000256" key="6">
    <source>
        <dbReference type="RuleBase" id="RU004070"/>
    </source>
</evidence>
<dbReference type="SMART" id="SM00350">
    <property type="entry name" value="MCM"/>
    <property type="match status" value="1"/>
</dbReference>
<feature type="domain" description="MCM C-terminal AAA(+) ATPase" evidence="7">
    <location>
        <begin position="350"/>
        <end position="551"/>
    </location>
</feature>
<dbReference type="Pfam" id="PF17855">
    <property type="entry name" value="MCM_lid"/>
    <property type="match status" value="1"/>
</dbReference>
<dbReference type="GO" id="GO:0017116">
    <property type="term" value="F:single-stranded DNA helicase activity"/>
    <property type="evidence" value="ECO:0007669"/>
    <property type="project" value="TreeGrafter"/>
</dbReference>
<dbReference type="PROSITE" id="PS50051">
    <property type="entry name" value="MCM_2"/>
    <property type="match status" value="1"/>
</dbReference>
<evidence type="ECO:0000256" key="2">
    <source>
        <dbReference type="ARBA" id="ARBA00022705"/>
    </source>
</evidence>
<evidence type="ECO:0000256" key="4">
    <source>
        <dbReference type="ARBA" id="ARBA00022840"/>
    </source>
</evidence>
<dbReference type="PANTHER" id="PTHR11630">
    <property type="entry name" value="DNA REPLICATION LICENSING FACTOR MCM FAMILY MEMBER"/>
    <property type="match status" value="1"/>
</dbReference>
<dbReference type="GO" id="GO:0042555">
    <property type="term" value="C:MCM complex"/>
    <property type="evidence" value="ECO:0007669"/>
    <property type="project" value="TreeGrafter"/>
</dbReference>
<dbReference type="EMBL" id="JACHEC010000006">
    <property type="protein sequence ID" value="MBB6402664.1"/>
    <property type="molecule type" value="Genomic_DNA"/>
</dbReference>
<dbReference type="Pfam" id="PF17207">
    <property type="entry name" value="MCM_OB"/>
    <property type="match status" value="1"/>
</dbReference>
<dbReference type="AlphaFoldDB" id="A0A7J9S9V1"/>
<keyword evidence="8" id="KW-0378">Hydrolase</keyword>
<keyword evidence="8" id="KW-0347">Helicase</keyword>
<proteinExistence type="inferred from homology"/>
<evidence type="ECO:0000259" key="7">
    <source>
        <dbReference type="PROSITE" id="PS50051"/>
    </source>
</evidence>
<evidence type="ECO:0000313" key="8">
    <source>
        <dbReference type="EMBL" id="MBB6402664.1"/>
    </source>
</evidence>
<dbReference type="Gene3D" id="2.40.50.140">
    <property type="entry name" value="Nucleic acid-binding proteins"/>
    <property type="match status" value="1"/>
</dbReference>
<evidence type="ECO:0000256" key="5">
    <source>
        <dbReference type="ARBA" id="ARBA00023125"/>
    </source>
</evidence>
<evidence type="ECO:0000256" key="3">
    <source>
        <dbReference type="ARBA" id="ARBA00022741"/>
    </source>
</evidence>
<dbReference type="Gene3D" id="2.20.28.10">
    <property type="match status" value="1"/>
</dbReference>
<evidence type="ECO:0000313" key="9">
    <source>
        <dbReference type="Proteomes" id="UP000536195"/>
    </source>
</evidence>
<dbReference type="Proteomes" id="UP000536195">
    <property type="component" value="Unassembled WGS sequence"/>
</dbReference>
<dbReference type="SUPFAM" id="SSF52540">
    <property type="entry name" value="P-loop containing nucleoside triphosphate hydrolases"/>
    <property type="match status" value="1"/>
</dbReference>
<sequence>MVNENQALTETLKDQIVQSLLDYRESQNDSYSNLKEVFRHFVTNHLIIPMTSKDITDIFEGLDAKSNSIKAYITNFTNDGLIYKDDSGYLHKSQTDMVDIVVYLQNNYTEQLKSGKSIIVDFQQDFKSDEFLLALLKNNPEQLFKMFNEALVKSQNSQQKQSDNIIGIENLPNEYMCNVEDINSASLSKIVEFEGIVSIASTRKTVLKKAVYSCNCGNKDEKVFNNVITSSPDKICKCGKKMELNGSKSLYIDIQEFKLQQPVETMNNPKEPPKYISVFFENSPGIYSGKLNIVGIPFKKKQKNGPLYDIHVYAKSVVPVEDIVDNRLDKSKIKDITRISKYCIDNNIDLLDKLSELVVPTIQGYEKVKKAILLQQMKGAYGLTRNDLHILLVADPGVGKSEILRTISKLPKNLYGSITGTSGVGLTASVEQEKTTVGDSGWVTKPGLLVTKNGGTASLDELTVDKDLSSHLLEAMESQEIHIAKAGINVSLPAKIAILAACNPKNGRWDKSKGLIDQIELTEPILDRFDLIFDMNTGQNSELDAEIARKTIRNYNNGSEAIDTIVETTVTIGEDVINREFLLDFIEYARTLQVKIPENINEIMVNYYVAHKKKDNSSSVRLLETLIRLSTAFAKARLATEISDQDFKNACELFESSIKVREVNAPVKTVASAS</sequence>
<dbReference type="Gene3D" id="3.40.50.300">
    <property type="entry name" value="P-loop containing nucleotide triphosphate hydrolases"/>
    <property type="match status" value="1"/>
</dbReference>
<dbReference type="GO" id="GO:0006260">
    <property type="term" value="P:DNA replication"/>
    <property type="evidence" value="ECO:0007669"/>
    <property type="project" value="UniProtKB-KW"/>
</dbReference>
<dbReference type="PRINTS" id="PR01657">
    <property type="entry name" value="MCMFAMILY"/>
</dbReference>
<dbReference type="GO" id="GO:0003697">
    <property type="term" value="F:single-stranded DNA binding"/>
    <property type="evidence" value="ECO:0007669"/>
    <property type="project" value="TreeGrafter"/>
</dbReference>
<dbReference type="PANTHER" id="PTHR11630:SF66">
    <property type="entry name" value="DNA REPLICATION LICENSING FACTOR MCM4"/>
    <property type="match status" value="1"/>
</dbReference>
<keyword evidence="2" id="KW-0235">DNA replication</keyword>
<dbReference type="InterPro" id="IPR041562">
    <property type="entry name" value="MCM_lid"/>
</dbReference>
<dbReference type="RefSeq" id="WP_260398748.1">
    <property type="nucleotide sequence ID" value="NZ_JACHEC010000006.1"/>
</dbReference>
<keyword evidence="3 6" id="KW-0547">Nucleotide-binding</keyword>
<dbReference type="InterPro" id="IPR031327">
    <property type="entry name" value="MCM"/>
</dbReference>
<protein>
    <submittedName>
        <fullName evidence="8">Replicative DNA helicase Mcm</fullName>
        <ecNumber evidence="8">3.6.4.-</ecNumber>
    </submittedName>
</protein>
<dbReference type="InterPro" id="IPR027417">
    <property type="entry name" value="P-loop_NTPase"/>
</dbReference>
<accession>A0A7J9S9V1</accession>
<dbReference type="InterPro" id="IPR001208">
    <property type="entry name" value="MCM_dom"/>
</dbReference>
<dbReference type="SUPFAM" id="SSF50249">
    <property type="entry name" value="Nucleic acid-binding proteins"/>
    <property type="match status" value="1"/>
</dbReference>
<name>A0A7J9S9V1_METMI</name>